<reference evidence="1" key="1">
    <citation type="submission" date="2021-03" db="EMBL/GenBank/DDBJ databases">
        <authorList>
            <person name="Kanchanasin P."/>
            <person name="Saeng-In P."/>
            <person name="Phongsopitanun W."/>
            <person name="Yuki M."/>
            <person name="Kudo T."/>
            <person name="Ohkuma M."/>
            <person name="Tanasupawat S."/>
        </authorList>
    </citation>
    <scope>NUCLEOTIDE SEQUENCE</scope>
    <source>
        <strain evidence="1">GKU 128</strain>
    </source>
</reference>
<proteinExistence type="predicted"/>
<protein>
    <submittedName>
        <fullName evidence="1">NRDE family protein</fullName>
    </submittedName>
</protein>
<dbReference type="AlphaFoldDB" id="A0A939PJT6"/>
<gene>
    <name evidence="1" type="ORF">J4573_22455</name>
</gene>
<dbReference type="RefSeq" id="WP_208257770.1">
    <property type="nucleotide sequence ID" value="NZ_JAGEOJ010000009.1"/>
</dbReference>
<evidence type="ECO:0000313" key="2">
    <source>
        <dbReference type="Proteomes" id="UP000669179"/>
    </source>
</evidence>
<accession>A0A939PJT6</accession>
<dbReference type="Pfam" id="PF05742">
    <property type="entry name" value="TANGO2"/>
    <property type="match status" value="1"/>
</dbReference>
<sequence>MCTAIVSVDPSSPVPVLLVGVRDEFVARSWDPPARHWPDRPRLVGGRDQRAGGTWLAVDPDVPRAATVLNGRGRMAPEAGRLSRGELPLRVAADGKPGDLDLPRFDPFHLIGAEAVLPLGADPQTPGAPPDRAYAVRMWSWDGEEMVERSLGPGLHLVVNRGLEGGGPSGDDTEDAHMSRRIEHFRPRLAAAARPEPRPGGTVTGWGEWLPLIEGDGLPRTDKRALLPLIDLGGGRVWGTTSVSLVALARNGIGYEFSPSPGDPGAWTTIL</sequence>
<keyword evidence="2" id="KW-1185">Reference proteome</keyword>
<dbReference type="Proteomes" id="UP000669179">
    <property type="component" value="Unassembled WGS sequence"/>
</dbReference>
<name>A0A939PJT6_9ACTN</name>
<dbReference type="InterPro" id="IPR008551">
    <property type="entry name" value="TANGO2"/>
</dbReference>
<dbReference type="EMBL" id="JAGEOJ010000009">
    <property type="protein sequence ID" value="MBO2449881.1"/>
    <property type="molecule type" value="Genomic_DNA"/>
</dbReference>
<comment type="caution">
    <text evidence="1">The sequence shown here is derived from an EMBL/GenBank/DDBJ whole genome shotgun (WGS) entry which is preliminary data.</text>
</comment>
<evidence type="ECO:0000313" key="1">
    <source>
        <dbReference type="EMBL" id="MBO2449881.1"/>
    </source>
</evidence>
<organism evidence="1 2">
    <name type="scientific">Actinomadura barringtoniae</name>
    <dbReference type="NCBI Taxonomy" id="1427535"/>
    <lineage>
        <taxon>Bacteria</taxon>
        <taxon>Bacillati</taxon>
        <taxon>Actinomycetota</taxon>
        <taxon>Actinomycetes</taxon>
        <taxon>Streptosporangiales</taxon>
        <taxon>Thermomonosporaceae</taxon>
        <taxon>Actinomadura</taxon>
    </lineage>
</organism>